<sequence>MVGSPGWHPTPNRALGTSTPLPPQVTLVGSWGPCHLAVGRGQALLFGHEETDPWPALLWSSHWPAEVWGVLLVCTLPFCYAEYPPQTTMAPNGPRRRRGHSRHLRADSSCGHGPRVPHEPPLRAPQQGSGRLRMTWILERTKRGPSSGPLSCCPAGGHQGLSPLAPAGPRSPVTSQSMPWPLPQGAQVWSQCCSTSRLRVLSCKEHLPSQGTYGGGGGSQLACAVSGLSWDTMWAGTVHLAPASLCQAWRGAPGAGSVLGTMVVGTGAQGPGTEHLDVGAPTGPRALPGLEVILWNPLPPAATPALRPPPFRPGGGPAQTPPRVPPPDAGPRPAGGAAGPAPAAALPGPRGGAEGRVGAAGGCPGGGGPPGRTRCGGDPQPPALTGLSCSRDQNSAGRGHQEAGRTQPQRPHREPQLTTLE</sequence>
<feature type="compositionally biased region" description="Pro residues" evidence="1">
    <location>
        <begin position="319"/>
        <end position="330"/>
    </location>
</feature>
<evidence type="ECO:0000256" key="1">
    <source>
        <dbReference type="SAM" id="MobiDB-lite"/>
    </source>
</evidence>
<feature type="region of interest" description="Disordered" evidence="1">
    <location>
        <begin position="87"/>
        <end position="130"/>
    </location>
</feature>
<evidence type="ECO:0000313" key="2">
    <source>
        <dbReference type="Ensembl" id="ENSMPUP00000018646.1"/>
    </source>
</evidence>
<feature type="compositionally biased region" description="Basic residues" evidence="1">
    <location>
        <begin position="94"/>
        <end position="103"/>
    </location>
</feature>
<protein>
    <submittedName>
        <fullName evidence="2">Uncharacterized protein</fullName>
    </submittedName>
</protein>
<dbReference type="EMBL" id="AEYP01086363">
    <property type="status" value="NOT_ANNOTATED_CDS"/>
    <property type="molecule type" value="Genomic_DNA"/>
</dbReference>
<feature type="compositionally biased region" description="Polar residues" evidence="1">
    <location>
        <begin position="387"/>
        <end position="396"/>
    </location>
</feature>
<accession>M3Z4Y4</accession>
<proteinExistence type="predicted"/>
<reference evidence="2" key="1">
    <citation type="submission" date="2024-06" db="UniProtKB">
        <authorList>
            <consortium name="Ensembl"/>
        </authorList>
    </citation>
    <scope>IDENTIFICATION</scope>
</reference>
<name>M3Z4Y4_MUSPF</name>
<feature type="compositionally biased region" description="Low complexity" evidence="1">
    <location>
        <begin position="331"/>
        <end position="348"/>
    </location>
</feature>
<feature type="compositionally biased region" description="Pro residues" evidence="1">
    <location>
        <begin position="301"/>
        <end position="312"/>
    </location>
</feature>
<feature type="compositionally biased region" description="Gly residues" evidence="1">
    <location>
        <begin position="349"/>
        <end position="370"/>
    </location>
</feature>
<dbReference type="HOGENOM" id="CLU_652061_0_0_1"/>
<feature type="region of interest" description="Disordered" evidence="1">
    <location>
        <begin position="1"/>
        <end position="21"/>
    </location>
</feature>
<feature type="region of interest" description="Disordered" evidence="1">
    <location>
        <begin position="301"/>
        <end position="421"/>
    </location>
</feature>
<dbReference type="Ensembl" id="ENSMPUT00000018918.1">
    <property type="protein sequence ID" value="ENSMPUP00000018646.1"/>
    <property type="gene ID" value="ENSMPUG00000018766.1"/>
</dbReference>
<dbReference type="AlphaFoldDB" id="M3Z4Y4"/>
<dbReference type="InParanoid" id="M3Z4Y4"/>
<organism evidence="2">
    <name type="scientific">Mustela putorius furo</name>
    <name type="common">European domestic ferret</name>
    <name type="synonym">Mustela furo</name>
    <dbReference type="NCBI Taxonomy" id="9669"/>
    <lineage>
        <taxon>Eukaryota</taxon>
        <taxon>Metazoa</taxon>
        <taxon>Chordata</taxon>
        <taxon>Craniata</taxon>
        <taxon>Vertebrata</taxon>
        <taxon>Euteleostomi</taxon>
        <taxon>Mammalia</taxon>
        <taxon>Eutheria</taxon>
        <taxon>Laurasiatheria</taxon>
        <taxon>Carnivora</taxon>
        <taxon>Caniformia</taxon>
        <taxon>Musteloidea</taxon>
        <taxon>Mustelidae</taxon>
        <taxon>Mustelinae</taxon>
        <taxon>Mustela</taxon>
    </lineage>
</organism>